<dbReference type="PROSITE" id="PS50110">
    <property type="entry name" value="RESPONSE_REGULATORY"/>
    <property type="match status" value="1"/>
</dbReference>
<dbReference type="InterPro" id="IPR011006">
    <property type="entry name" value="CheY-like_superfamily"/>
</dbReference>
<dbReference type="InterPro" id="IPR003607">
    <property type="entry name" value="HD/PDEase_dom"/>
</dbReference>
<evidence type="ECO:0000313" key="5">
    <source>
        <dbReference type="Proteomes" id="UP000317355"/>
    </source>
</evidence>
<dbReference type="SUPFAM" id="SSF109604">
    <property type="entry name" value="HD-domain/PDEase-like"/>
    <property type="match status" value="1"/>
</dbReference>
<dbReference type="NCBIfam" id="TIGR00277">
    <property type="entry name" value="HDIG"/>
    <property type="match status" value="1"/>
</dbReference>
<dbReference type="PIRSF" id="PIRSF036883">
    <property type="entry name" value="RR_HD-GYP_mod"/>
    <property type="match status" value="1"/>
</dbReference>
<evidence type="ECO:0000256" key="1">
    <source>
        <dbReference type="PROSITE-ProRule" id="PRU00169"/>
    </source>
</evidence>
<evidence type="ECO:0000259" key="2">
    <source>
        <dbReference type="PROSITE" id="PS50110"/>
    </source>
</evidence>
<dbReference type="GO" id="GO:0000160">
    <property type="term" value="P:phosphorelay signal transduction system"/>
    <property type="evidence" value="ECO:0007669"/>
    <property type="project" value="InterPro"/>
</dbReference>
<dbReference type="CDD" id="cd17569">
    <property type="entry name" value="REC_HupR-like"/>
    <property type="match status" value="1"/>
</dbReference>
<feature type="domain" description="Response regulatory" evidence="2">
    <location>
        <begin position="4"/>
        <end position="119"/>
    </location>
</feature>
<dbReference type="Gene3D" id="3.40.50.2300">
    <property type="match status" value="1"/>
</dbReference>
<dbReference type="Proteomes" id="UP000317355">
    <property type="component" value="Unassembled WGS sequence"/>
</dbReference>
<dbReference type="Pfam" id="PF00072">
    <property type="entry name" value="Response_reg"/>
    <property type="match status" value="1"/>
</dbReference>
<sequence>MKNRILFVDDEQHLLDGLKRSLRGQRNVWDMFFVPSGEEALRMVEAEPFDVVVSDMRMPGMSGAELLERLSTVHPQMVRMILSGHSDEAMILRAIPYAHQFLSKPCDADVIKRVISRSLRLKSLVCDVRLQTLVSQIKALPSLPSLYVELTELLKSDQATVQKIGEVISKDPAMVSKILQMVNSAFFGVGRHISNPVQAATMLGTETLRSLVLSAGIFLQFDADQLKIGNFTLEALHKHSLHVSLLAKAIAESMGADKQTLEDCLLAGLLHDIGKLILVQGMPEEYKQFFHEMHDCKAEIVATERKVFNADHGRVGAYLLGLWALPESLVEAVAYHHDPQSAEHIGFSPLLAVHVADVFTSSDSVDAAVQPAGLDLAYLEASGLSNRLDEWKQLHVDLIERGE</sequence>
<comment type="caution">
    <text evidence="4">The sequence shown here is derived from an EMBL/GenBank/DDBJ whole genome shotgun (WGS) entry which is preliminary data.</text>
</comment>
<protein>
    <submittedName>
        <fullName evidence="4">HDOD domain-containing protein</fullName>
    </submittedName>
</protein>
<dbReference type="Gene3D" id="1.10.3210.10">
    <property type="entry name" value="Hypothetical protein af1432"/>
    <property type="match status" value="1"/>
</dbReference>
<dbReference type="InterPro" id="IPR006675">
    <property type="entry name" value="HDIG_dom"/>
</dbReference>
<evidence type="ECO:0000259" key="3">
    <source>
        <dbReference type="PROSITE" id="PS51833"/>
    </source>
</evidence>
<feature type="domain" description="HDOD" evidence="3">
    <location>
        <begin position="140"/>
        <end position="339"/>
    </location>
</feature>
<dbReference type="InterPro" id="IPR001789">
    <property type="entry name" value="Sig_transdc_resp-reg_receiver"/>
</dbReference>
<reference evidence="4 5" key="1">
    <citation type="submission" date="2019-07" db="EMBL/GenBank/DDBJ databases">
        <title>The pathways for chlorine oxyanion respiration interact through the shared metabolite chlorate.</title>
        <authorList>
            <person name="Barnum T.P."/>
            <person name="Cheng Y."/>
            <person name="Hill K.A."/>
            <person name="Lucas L.N."/>
            <person name="Carlson H.K."/>
            <person name="Coates J.D."/>
        </authorList>
    </citation>
    <scope>NUCLEOTIDE SEQUENCE [LARGE SCALE GENOMIC DNA]</scope>
    <source>
        <strain evidence="4">BK-3</strain>
    </source>
</reference>
<dbReference type="PANTHER" id="PTHR33525:SF3">
    <property type="entry name" value="RIBONUCLEASE Y"/>
    <property type="match status" value="1"/>
</dbReference>
<gene>
    <name evidence="4" type="ORF">FHK82_01315</name>
</gene>
<dbReference type="SMART" id="SM00471">
    <property type="entry name" value="HDc"/>
    <property type="match status" value="1"/>
</dbReference>
<dbReference type="CDD" id="cd00077">
    <property type="entry name" value="HDc"/>
    <property type="match status" value="1"/>
</dbReference>
<dbReference type="InterPro" id="IPR013976">
    <property type="entry name" value="HDOD"/>
</dbReference>
<dbReference type="SUPFAM" id="SSF52172">
    <property type="entry name" value="CheY-like"/>
    <property type="match status" value="1"/>
</dbReference>
<dbReference type="PANTHER" id="PTHR33525">
    <property type="match status" value="1"/>
</dbReference>
<proteinExistence type="predicted"/>
<dbReference type="SMART" id="SM00448">
    <property type="entry name" value="REC"/>
    <property type="match status" value="1"/>
</dbReference>
<dbReference type="InterPro" id="IPR014626">
    <property type="entry name" value="Sig_transdc_resp-reg_put"/>
</dbReference>
<keyword evidence="1" id="KW-0597">Phosphoprotein</keyword>
<dbReference type="Pfam" id="PF08668">
    <property type="entry name" value="HDOD"/>
    <property type="match status" value="1"/>
</dbReference>
<dbReference type="AlphaFoldDB" id="A0A558DF28"/>
<dbReference type="EMBL" id="VMRY01000003">
    <property type="protein sequence ID" value="TVT59647.1"/>
    <property type="molecule type" value="Genomic_DNA"/>
</dbReference>
<feature type="modified residue" description="4-aspartylphosphate" evidence="1">
    <location>
        <position position="55"/>
    </location>
</feature>
<dbReference type="InterPro" id="IPR052340">
    <property type="entry name" value="RNase_Y/CdgJ"/>
</dbReference>
<accession>A0A558DF28</accession>
<organism evidence="4 5">
    <name type="scientific">Sedimenticola thiotaurini</name>
    <dbReference type="NCBI Taxonomy" id="1543721"/>
    <lineage>
        <taxon>Bacteria</taxon>
        <taxon>Pseudomonadati</taxon>
        <taxon>Pseudomonadota</taxon>
        <taxon>Gammaproteobacteria</taxon>
        <taxon>Chromatiales</taxon>
        <taxon>Sedimenticolaceae</taxon>
        <taxon>Sedimenticola</taxon>
    </lineage>
</organism>
<evidence type="ECO:0000313" key="4">
    <source>
        <dbReference type="EMBL" id="TVT59647.1"/>
    </source>
</evidence>
<name>A0A558DF28_9GAMM</name>
<dbReference type="PROSITE" id="PS51833">
    <property type="entry name" value="HDOD"/>
    <property type="match status" value="1"/>
</dbReference>